<protein>
    <submittedName>
        <fullName evidence="1">Pyrrolysine-tRNA ligase</fullName>
    </submittedName>
</protein>
<evidence type="ECO:0000313" key="2">
    <source>
        <dbReference type="Proteomes" id="UP000006034"/>
    </source>
</evidence>
<dbReference type="NCBIfam" id="TIGR03912">
    <property type="entry name" value="PylS_Nterm"/>
    <property type="match status" value="1"/>
</dbReference>
<dbReference type="eggNOG" id="COG0016">
    <property type="taxonomic scope" value="Bacteria"/>
</dbReference>
<comment type="caution">
    <text evidence="1">The sequence shown here is derived from an EMBL/GenBank/DDBJ whole genome shotgun (WGS) entry which is preliminary data.</text>
</comment>
<sequence>MSETPTTRPAPKQRTYRKNQFLFALIGKMKLWPSRKGILHGIRTMEIAGDHAVITTHCGRTFTVRDSRTSRASRWLRNKIFADPCPICAIPEWKLKKYQGTVFRKKSGAILRAEGGGQ</sequence>
<dbReference type="EMBL" id="ADCP02000002">
    <property type="protein sequence ID" value="EPC05769.1"/>
    <property type="molecule type" value="Genomic_DNA"/>
</dbReference>
<organism evidence="1 2">
    <name type="scientific">Bilophila wadsworthia (strain 3_1_6)</name>
    <dbReference type="NCBI Taxonomy" id="563192"/>
    <lineage>
        <taxon>Bacteria</taxon>
        <taxon>Pseudomonadati</taxon>
        <taxon>Thermodesulfobacteriota</taxon>
        <taxon>Desulfovibrionia</taxon>
        <taxon>Desulfovibrionales</taxon>
        <taxon>Desulfovibrionaceae</taxon>
        <taxon>Bilophila</taxon>
    </lineage>
</organism>
<keyword evidence="1" id="KW-0436">Ligase</keyword>
<evidence type="ECO:0000313" key="1">
    <source>
        <dbReference type="EMBL" id="EPC05769.1"/>
    </source>
</evidence>
<dbReference type="OrthoDB" id="5419998at2"/>
<dbReference type="GeneID" id="78087263"/>
<dbReference type="STRING" id="563192.HMPREF0179_05291"/>
<name>S2LKK1_BILW3</name>
<dbReference type="HOGENOM" id="CLU_2205826_0_0_7"/>
<dbReference type="GO" id="GO:0004812">
    <property type="term" value="F:aminoacyl-tRNA ligase activity"/>
    <property type="evidence" value="ECO:0007669"/>
    <property type="project" value="InterPro"/>
</dbReference>
<accession>S2LKK1</accession>
<dbReference type="AlphaFoldDB" id="S2LKK1"/>
<keyword evidence="2" id="KW-1185">Reference proteome</keyword>
<dbReference type="InterPro" id="IPR023878">
    <property type="entry name" value="Pyrrolysyl-tRNA_ligase_N"/>
</dbReference>
<gene>
    <name evidence="1" type="ORF">HMPREF0179_05291</name>
</gene>
<dbReference type="RefSeq" id="WP_009368527.1">
    <property type="nucleotide sequence ID" value="NZ_KE150239.1"/>
</dbReference>
<reference evidence="1 2" key="1">
    <citation type="submission" date="2010-10" db="EMBL/GenBank/DDBJ databases">
        <authorList>
            <consortium name="The Broad Institute Genome Sequencing Platform"/>
            <person name="Ward D."/>
            <person name="Earl A."/>
            <person name="Feldgarden M."/>
            <person name="Young S.K."/>
            <person name="Gargeya S."/>
            <person name="Zeng Q."/>
            <person name="Alvarado L."/>
            <person name="Berlin A."/>
            <person name="Bochicchio J."/>
            <person name="Chapman S.B."/>
            <person name="Chen Z."/>
            <person name="Freedman E."/>
            <person name="Gellesch M."/>
            <person name="Goldberg J."/>
            <person name="Griggs A."/>
            <person name="Gujja S."/>
            <person name="Heilman E."/>
            <person name="Heiman D."/>
            <person name="Howarth C."/>
            <person name="Mehta T."/>
            <person name="Neiman D."/>
            <person name="Pearson M."/>
            <person name="Roberts A."/>
            <person name="Saif S."/>
            <person name="Shea T."/>
            <person name="Shenoy N."/>
            <person name="Sisk P."/>
            <person name="Stolte C."/>
            <person name="Sykes S."/>
            <person name="White J."/>
            <person name="Yandava C."/>
            <person name="Allen-Vercoe E."/>
            <person name="Sibley C."/>
            <person name="Ambrose C.E."/>
            <person name="Strauss J."/>
            <person name="Daigneault M."/>
            <person name="Haas B."/>
            <person name="Nusbaum C."/>
            <person name="Birren B."/>
        </authorList>
    </citation>
    <scope>NUCLEOTIDE SEQUENCE [LARGE SCALE GENOMIC DNA]</scope>
    <source>
        <strain evidence="1 2">3_1_6</strain>
    </source>
</reference>
<reference evidence="1 2" key="2">
    <citation type="submission" date="2013-04" db="EMBL/GenBank/DDBJ databases">
        <title>The Genome Sequence of Bilophila wadsworthia 3_1_6.</title>
        <authorList>
            <consortium name="The Broad Institute Genomics Platform"/>
            <person name="Earl A."/>
            <person name="Ward D."/>
            <person name="Feldgarden M."/>
            <person name="Gevers D."/>
            <person name="Sibley C."/>
            <person name="Strauss J."/>
            <person name="Allen-Vercoe E."/>
            <person name="Walker B."/>
            <person name="Young S."/>
            <person name="Zeng Q."/>
            <person name="Gargeya S."/>
            <person name="Fitzgerald M."/>
            <person name="Haas B."/>
            <person name="Abouelleil A."/>
            <person name="Allen A.W."/>
            <person name="Alvarado L."/>
            <person name="Arachchi H.M."/>
            <person name="Berlin A.M."/>
            <person name="Chapman S.B."/>
            <person name="Gainer-Dewar J."/>
            <person name="Goldberg J."/>
            <person name="Griggs A."/>
            <person name="Gujja S."/>
            <person name="Hansen M."/>
            <person name="Howarth C."/>
            <person name="Imamovic A."/>
            <person name="Ireland A."/>
            <person name="Larimer J."/>
            <person name="McCowan C."/>
            <person name="Murphy C."/>
            <person name="Pearson M."/>
            <person name="Poon T.W."/>
            <person name="Priest M."/>
            <person name="Roberts A."/>
            <person name="Saif S."/>
            <person name="Shea T."/>
            <person name="Sisk P."/>
            <person name="Sykes S."/>
            <person name="Wortman J."/>
            <person name="Nusbaum C."/>
            <person name="Birren B."/>
        </authorList>
    </citation>
    <scope>NUCLEOTIDE SEQUENCE [LARGE SCALE GENOMIC DNA]</scope>
    <source>
        <strain evidence="1 2">3_1_6</strain>
    </source>
</reference>
<dbReference type="Proteomes" id="UP000006034">
    <property type="component" value="Unassembled WGS sequence"/>
</dbReference>
<proteinExistence type="predicted"/>